<keyword evidence="4" id="KW-1003">Cell membrane</keyword>
<feature type="transmembrane region" description="Helical" evidence="8">
    <location>
        <begin position="65"/>
        <end position="84"/>
    </location>
</feature>
<evidence type="ECO:0000313" key="10">
    <source>
        <dbReference type="Proteomes" id="UP000293142"/>
    </source>
</evidence>
<feature type="transmembrane region" description="Helical" evidence="8">
    <location>
        <begin position="200"/>
        <end position="219"/>
    </location>
</feature>
<comment type="similarity">
    <text evidence="2">Belongs to the binding-protein-dependent transport system permease family. FecCD subfamily.</text>
</comment>
<feature type="transmembrane region" description="Helical" evidence="8">
    <location>
        <begin position="12"/>
        <end position="33"/>
    </location>
</feature>
<dbReference type="GO" id="GO:0033214">
    <property type="term" value="P:siderophore-iron import into cell"/>
    <property type="evidence" value="ECO:0007669"/>
    <property type="project" value="TreeGrafter"/>
</dbReference>
<dbReference type="InterPro" id="IPR037294">
    <property type="entry name" value="ABC_BtuC-like"/>
</dbReference>
<keyword evidence="5 8" id="KW-0812">Transmembrane</keyword>
<dbReference type="RefSeq" id="WP_131013978.1">
    <property type="nucleotide sequence ID" value="NZ_SIRE01000009.1"/>
</dbReference>
<organism evidence="9 10">
    <name type="scientific">Paenibacillus thalictri</name>
    <dbReference type="NCBI Taxonomy" id="2527873"/>
    <lineage>
        <taxon>Bacteria</taxon>
        <taxon>Bacillati</taxon>
        <taxon>Bacillota</taxon>
        <taxon>Bacilli</taxon>
        <taxon>Bacillales</taxon>
        <taxon>Paenibacillaceae</taxon>
        <taxon>Paenibacillus</taxon>
    </lineage>
</organism>
<keyword evidence="7 8" id="KW-0472">Membrane</keyword>
<dbReference type="Gene3D" id="1.10.3470.10">
    <property type="entry name" value="ABC transporter involved in vitamin B12 uptake, BtuC"/>
    <property type="match status" value="1"/>
</dbReference>
<dbReference type="PANTHER" id="PTHR30472:SF65">
    <property type="entry name" value="SIDEROPHORE TRANSPORT SYSTEM PERMEASE PROTEIN YFIZ-RELATED"/>
    <property type="match status" value="1"/>
</dbReference>
<dbReference type="SUPFAM" id="SSF81345">
    <property type="entry name" value="ABC transporter involved in vitamin B12 uptake, BtuC"/>
    <property type="match status" value="1"/>
</dbReference>
<sequence>MVRLQSARQKTAGLIFFLVILLLCMAGSILFGITRIPFARVIEAYSQFNGSTEHLIIRTARVPRALIAAAVGGSLAVAGTLMQALTRNPLASPSLFGINSGAALLIVIASGFFNVSGLKAFTWLAFAGAAISAIVVYALGSIGRDGMNPIKITLAGAAVTALFASLMQGILLTNGKTFEQVLFWIVGSVAGREMSMLESVFPYMLCGFVASLIIARQVNVLAMGDDVAKGLGQRTAMIKLVCAVVIVFLAGGSVAVAGPIAFIGIIIPHITRFLVGTDHRWVIPYCIVLGAILLVGADLGARFIAMPKEVPVGVMTALIGVPFFVYIARKGGFSS</sequence>
<dbReference type="FunFam" id="1.10.3470.10:FF:000001">
    <property type="entry name" value="Vitamin B12 ABC transporter permease BtuC"/>
    <property type="match status" value="1"/>
</dbReference>
<dbReference type="PANTHER" id="PTHR30472">
    <property type="entry name" value="FERRIC ENTEROBACTIN TRANSPORT SYSTEM PERMEASE PROTEIN"/>
    <property type="match status" value="1"/>
</dbReference>
<dbReference type="CDD" id="cd06550">
    <property type="entry name" value="TM_ABC_iron-siderophores_like"/>
    <property type="match status" value="1"/>
</dbReference>
<evidence type="ECO:0000256" key="7">
    <source>
        <dbReference type="ARBA" id="ARBA00023136"/>
    </source>
</evidence>
<proteinExistence type="inferred from homology"/>
<comment type="subcellular location">
    <subcellularLocation>
        <location evidence="1">Cell membrane</location>
        <topology evidence="1">Multi-pass membrane protein</topology>
    </subcellularLocation>
</comment>
<evidence type="ECO:0000256" key="1">
    <source>
        <dbReference type="ARBA" id="ARBA00004651"/>
    </source>
</evidence>
<keyword evidence="10" id="KW-1185">Reference proteome</keyword>
<evidence type="ECO:0000256" key="5">
    <source>
        <dbReference type="ARBA" id="ARBA00022692"/>
    </source>
</evidence>
<dbReference type="InterPro" id="IPR000522">
    <property type="entry name" value="ABC_transptr_permease_BtuC"/>
</dbReference>
<dbReference type="Proteomes" id="UP000293142">
    <property type="component" value="Unassembled WGS sequence"/>
</dbReference>
<accession>A0A4Q9DTD4</accession>
<dbReference type="EMBL" id="SIRE01000009">
    <property type="protein sequence ID" value="TBL78622.1"/>
    <property type="molecule type" value="Genomic_DNA"/>
</dbReference>
<keyword evidence="3" id="KW-0813">Transport</keyword>
<gene>
    <name evidence="9" type="ORF">EYB31_14060</name>
</gene>
<feature type="transmembrane region" description="Helical" evidence="8">
    <location>
        <begin position="310"/>
        <end position="328"/>
    </location>
</feature>
<evidence type="ECO:0000256" key="2">
    <source>
        <dbReference type="ARBA" id="ARBA00007935"/>
    </source>
</evidence>
<evidence type="ECO:0000256" key="3">
    <source>
        <dbReference type="ARBA" id="ARBA00022448"/>
    </source>
</evidence>
<feature type="transmembrane region" description="Helical" evidence="8">
    <location>
        <begin position="121"/>
        <end position="140"/>
    </location>
</feature>
<dbReference type="GO" id="GO:0005886">
    <property type="term" value="C:plasma membrane"/>
    <property type="evidence" value="ECO:0007669"/>
    <property type="project" value="UniProtKB-SubCell"/>
</dbReference>
<evidence type="ECO:0000256" key="6">
    <source>
        <dbReference type="ARBA" id="ARBA00022989"/>
    </source>
</evidence>
<protein>
    <submittedName>
        <fullName evidence="9">Iron ABC transporter permease</fullName>
    </submittedName>
</protein>
<name>A0A4Q9DTD4_9BACL</name>
<evidence type="ECO:0000313" key="9">
    <source>
        <dbReference type="EMBL" id="TBL78622.1"/>
    </source>
</evidence>
<evidence type="ECO:0000256" key="4">
    <source>
        <dbReference type="ARBA" id="ARBA00022475"/>
    </source>
</evidence>
<dbReference type="GO" id="GO:0022857">
    <property type="term" value="F:transmembrane transporter activity"/>
    <property type="evidence" value="ECO:0007669"/>
    <property type="project" value="InterPro"/>
</dbReference>
<reference evidence="9 10" key="1">
    <citation type="submission" date="2019-02" db="EMBL/GenBank/DDBJ databases">
        <title>Paenibacillus sp. nov., isolated from surface-sterilized tissue of Thalictrum simplex L.</title>
        <authorList>
            <person name="Tuo L."/>
        </authorList>
    </citation>
    <scope>NUCLEOTIDE SEQUENCE [LARGE SCALE GENOMIC DNA]</scope>
    <source>
        <strain evidence="9 10">N2SHLJ1</strain>
    </source>
</reference>
<dbReference type="OrthoDB" id="9811721at2"/>
<feature type="transmembrane region" description="Helical" evidence="8">
    <location>
        <begin position="282"/>
        <end position="301"/>
    </location>
</feature>
<keyword evidence="6 8" id="KW-1133">Transmembrane helix</keyword>
<comment type="caution">
    <text evidence="9">The sequence shown here is derived from an EMBL/GenBank/DDBJ whole genome shotgun (WGS) entry which is preliminary data.</text>
</comment>
<feature type="transmembrane region" description="Helical" evidence="8">
    <location>
        <begin position="240"/>
        <end position="270"/>
    </location>
</feature>
<evidence type="ECO:0000256" key="8">
    <source>
        <dbReference type="SAM" id="Phobius"/>
    </source>
</evidence>
<dbReference type="Pfam" id="PF01032">
    <property type="entry name" value="FecCD"/>
    <property type="match status" value="1"/>
</dbReference>
<feature type="transmembrane region" description="Helical" evidence="8">
    <location>
        <begin position="96"/>
        <end position="115"/>
    </location>
</feature>
<feature type="transmembrane region" description="Helical" evidence="8">
    <location>
        <begin position="152"/>
        <end position="172"/>
    </location>
</feature>
<dbReference type="AlphaFoldDB" id="A0A4Q9DTD4"/>